<gene>
    <name evidence="14" type="primary">dnaX</name>
    <name evidence="14" type="ORF">RYX45_19680</name>
</gene>
<dbReference type="PANTHER" id="PTHR11669">
    <property type="entry name" value="REPLICATION FACTOR C / DNA POLYMERASE III GAMMA-TAU SUBUNIT"/>
    <property type="match status" value="1"/>
</dbReference>
<dbReference type="PRINTS" id="PR00300">
    <property type="entry name" value="CLPPROTEASEA"/>
</dbReference>
<evidence type="ECO:0000313" key="14">
    <source>
        <dbReference type="EMBL" id="MDV2887409.1"/>
    </source>
</evidence>
<keyword evidence="5" id="KW-0235">DNA replication</keyword>
<name>A0AAJ2NS44_ALKPS</name>
<dbReference type="RefSeq" id="WP_323467690.1">
    <property type="nucleotide sequence ID" value="NZ_CP144224.1"/>
</dbReference>
<evidence type="ECO:0000256" key="9">
    <source>
        <dbReference type="ARBA" id="ARBA00022840"/>
    </source>
</evidence>
<dbReference type="Gene3D" id="1.10.8.60">
    <property type="match status" value="1"/>
</dbReference>
<evidence type="ECO:0000256" key="3">
    <source>
        <dbReference type="ARBA" id="ARBA00022679"/>
    </source>
</evidence>
<dbReference type="FunFam" id="3.40.50.300:FF:000014">
    <property type="entry name" value="DNA polymerase III subunit gamma/tau"/>
    <property type="match status" value="1"/>
</dbReference>
<evidence type="ECO:0000256" key="2">
    <source>
        <dbReference type="ARBA" id="ARBA00012417"/>
    </source>
</evidence>
<dbReference type="SMART" id="SM00382">
    <property type="entry name" value="AAA"/>
    <property type="match status" value="1"/>
</dbReference>
<evidence type="ECO:0000256" key="4">
    <source>
        <dbReference type="ARBA" id="ARBA00022695"/>
    </source>
</evidence>
<dbReference type="Pfam" id="PF20964">
    <property type="entry name" value="DnaX_C"/>
    <property type="match status" value="1"/>
</dbReference>
<comment type="similarity">
    <text evidence="1">Belongs to the DnaX/STICHEL family.</text>
</comment>
<sequence>MSYQALYRVWRPQQLRDVVGQEHITKTLQNALLQNKFSHAYLFSGPRGTGKTSAAKIISKAINCEKAPVAEPCNECAACKGITSGAIVDVMEIDAASNNGVDEIRDIRDKVKFAPNEVPYKVYIIDEVHMLSTGAFNALLKTLEEPPGHVIFILATTEPHKIPLTIISRCQRFDFKRIPNTAIVGRMNEILLHDGIEVDDEALNMIARAADGGMRDALSLLDQAMSYAEGPLTLEDVLAITGAVSEQVLVNLVEAVANKDSAVVLESLDQLVRDGKEPGRILEDLIYYMRDLLLCKTAPDSKDLLERADSGDIAVSLSEQFDFPWLYQAIEVLNGSVQEMKWSTHPKVILEMALIRLVNQRPSESSAGSEVKSETVKQLEAKIISLEKVVKQLQAGGGTPSTMGDSAPQQSVRRPKKQIPQTRVNTSKVKELLKGASKQELQKVTGQWGSVMEQVKAQNIPAHAWLSDSRPVAAAEGFILLAFQNEMHRDMMDTKFRPFLEEVFQQIFSTQVTFMTLLQTQWDRLKEEYMKEQRGGESESDPVVDEALKLVGADLVEIIDG</sequence>
<dbReference type="EMBL" id="JAWJAY010000013">
    <property type="protein sequence ID" value="MDV2887409.1"/>
    <property type="molecule type" value="Genomic_DNA"/>
</dbReference>
<proteinExistence type="inferred from homology"/>
<evidence type="ECO:0000256" key="10">
    <source>
        <dbReference type="ARBA" id="ARBA00022932"/>
    </source>
</evidence>
<evidence type="ECO:0000256" key="1">
    <source>
        <dbReference type="ARBA" id="ARBA00006360"/>
    </source>
</evidence>
<evidence type="ECO:0000256" key="11">
    <source>
        <dbReference type="ARBA" id="ARBA00049244"/>
    </source>
</evidence>
<dbReference type="SUPFAM" id="SSF48019">
    <property type="entry name" value="post-AAA+ oligomerization domain-like"/>
    <property type="match status" value="1"/>
</dbReference>
<dbReference type="CDD" id="cd00009">
    <property type="entry name" value="AAA"/>
    <property type="match status" value="1"/>
</dbReference>
<dbReference type="Gene3D" id="3.40.50.300">
    <property type="entry name" value="P-loop containing nucleotide triphosphate hydrolases"/>
    <property type="match status" value="1"/>
</dbReference>
<dbReference type="Pfam" id="PF13177">
    <property type="entry name" value="DNA_pol3_delta2"/>
    <property type="match status" value="1"/>
</dbReference>
<dbReference type="NCBIfam" id="TIGR02397">
    <property type="entry name" value="dnaX_nterm"/>
    <property type="match status" value="1"/>
</dbReference>
<comment type="catalytic activity">
    <reaction evidence="11">
        <text>DNA(n) + a 2'-deoxyribonucleoside 5'-triphosphate = DNA(n+1) + diphosphate</text>
        <dbReference type="Rhea" id="RHEA:22508"/>
        <dbReference type="Rhea" id="RHEA-COMP:17339"/>
        <dbReference type="Rhea" id="RHEA-COMP:17340"/>
        <dbReference type="ChEBI" id="CHEBI:33019"/>
        <dbReference type="ChEBI" id="CHEBI:61560"/>
        <dbReference type="ChEBI" id="CHEBI:173112"/>
        <dbReference type="EC" id="2.7.7.7"/>
    </reaction>
</comment>
<evidence type="ECO:0000313" key="15">
    <source>
        <dbReference type="Proteomes" id="UP001285636"/>
    </source>
</evidence>
<dbReference type="GO" id="GO:0046872">
    <property type="term" value="F:metal ion binding"/>
    <property type="evidence" value="ECO:0007669"/>
    <property type="project" value="UniProtKB-KW"/>
</dbReference>
<dbReference type="InterPro" id="IPR012763">
    <property type="entry name" value="DNA_pol_III_sug/sutau_N"/>
</dbReference>
<keyword evidence="8" id="KW-0862">Zinc</keyword>
<keyword evidence="4 14" id="KW-0548">Nucleotidyltransferase</keyword>
<dbReference type="CDD" id="cd18137">
    <property type="entry name" value="HLD_clamp_pol_III_gamma_tau"/>
    <property type="match status" value="1"/>
</dbReference>
<dbReference type="GO" id="GO:0009360">
    <property type="term" value="C:DNA polymerase III complex"/>
    <property type="evidence" value="ECO:0007669"/>
    <property type="project" value="InterPro"/>
</dbReference>
<dbReference type="GO" id="GO:0005524">
    <property type="term" value="F:ATP binding"/>
    <property type="evidence" value="ECO:0007669"/>
    <property type="project" value="UniProtKB-KW"/>
</dbReference>
<comment type="caution">
    <text evidence="14">The sequence shown here is derived from an EMBL/GenBank/DDBJ whole genome shotgun (WGS) entry which is preliminary data.</text>
</comment>
<feature type="domain" description="AAA+ ATPase" evidence="13">
    <location>
        <begin position="37"/>
        <end position="179"/>
    </location>
</feature>
<dbReference type="InterPro" id="IPR048448">
    <property type="entry name" value="DnaX-like_C"/>
</dbReference>
<dbReference type="EC" id="2.7.7.7" evidence="2"/>
<dbReference type="PANTHER" id="PTHR11669:SF0">
    <property type="entry name" value="PROTEIN STICHEL-LIKE 2"/>
    <property type="match status" value="1"/>
</dbReference>
<dbReference type="Proteomes" id="UP001285636">
    <property type="component" value="Unassembled WGS sequence"/>
</dbReference>
<evidence type="ECO:0000256" key="6">
    <source>
        <dbReference type="ARBA" id="ARBA00022723"/>
    </source>
</evidence>
<evidence type="ECO:0000259" key="13">
    <source>
        <dbReference type="SMART" id="SM00382"/>
    </source>
</evidence>
<feature type="region of interest" description="Disordered" evidence="12">
    <location>
        <begin position="395"/>
        <end position="424"/>
    </location>
</feature>
<dbReference type="InterPro" id="IPR050238">
    <property type="entry name" value="DNA_Rep/Repair_Clamp_Loader"/>
</dbReference>
<dbReference type="InterPro" id="IPR003593">
    <property type="entry name" value="AAA+_ATPase"/>
</dbReference>
<dbReference type="AlphaFoldDB" id="A0AAJ2NS44"/>
<reference evidence="14" key="1">
    <citation type="submission" date="2023-10" db="EMBL/GenBank/DDBJ databases">
        <title>Screening of Alkalihalophilus pseudofirmusBZ-TG-HK211 and Its Alleviation of Salt Stress on Rapeseed Growth.</title>
        <authorList>
            <person name="Zhao B."/>
            <person name="Guo T."/>
        </authorList>
    </citation>
    <scope>NUCLEOTIDE SEQUENCE</scope>
    <source>
        <strain evidence="14">BZ-TG-HK211</strain>
    </source>
</reference>
<evidence type="ECO:0000256" key="12">
    <source>
        <dbReference type="SAM" id="MobiDB-lite"/>
    </source>
</evidence>
<keyword evidence="3 14" id="KW-0808">Transferase</keyword>
<accession>A0AAJ2NS44</accession>
<keyword evidence="9" id="KW-0067">ATP-binding</keyword>
<keyword evidence="7" id="KW-0547">Nucleotide-binding</keyword>
<dbReference type="Pfam" id="PF12169">
    <property type="entry name" value="DNA_pol3_gamma3"/>
    <property type="match status" value="1"/>
</dbReference>
<dbReference type="InterPro" id="IPR027417">
    <property type="entry name" value="P-loop_NTPase"/>
</dbReference>
<organism evidence="14 15">
    <name type="scientific">Alkalihalophilus pseudofirmus</name>
    <name type="common">Bacillus pseudofirmus</name>
    <dbReference type="NCBI Taxonomy" id="79885"/>
    <lineage>
        <taxon>Bacteria</taxon>
        <taxon>Bacillati</taxon>
        <taxon>Bacillota</taxon>
        <taxon>Bacilli</taxon>
        <taxon>Bacillales</taxon>
        <taxon>Bacillaceae</taxon>
        <taxon>Alkalihalophilus</taxon>
    </lineage>
</organism>
<keyword evidence="6" id="KW-0479">Metal-binding</keyword>
<evidence type="ECO:0000256" key="5">
    <source>
        <dbReference type="ARBA" id="ARBA00022705"/>
    </source>
</evidence>
<dbReference type="Pfam" id="PF22608">
    <property type="entry name" value="DNAX_ATPase_lid"/>
    <property type="match status" value="1"/>
</dbReference>
<protein>
    <recommendedName>
        <fullName evidence="2">DNA-directed DNA polymerase</fullName>
        <ecNumber evidence="2">2.7.7.7</ecNumber>
    </recommendedName>
</protein>
<dbReference type="SUPFAM" id="SSF52540">
    <property type="entry name" value="P-loop containing nucleoside triphosphate hydrolases"/>
    <property type="match status" value="1"/>
</dbReference>
<evidence type="ECO:0000256" key="8">
    <source>
        <dbReference type="ARBA" id="ARBA00022833"/>
    </source>
</evidence>
<dbReference type="InterPro" id="IPR001270">
    <property type="entry name" value="ClpA/B"/>
</dbReference>
<dbReference type="GO" id="GO:0003887">
    <property type="term" value="F:DNA-directed DNA polymerase activity"/>
    <property type="evidence" value="ECO:0007669"/>
    <property type="project" value="UniProtKB-KW"/>
</dbReference>
<dbReference type="GO" id="GO:0003677">
    <property type="term" value="F:DNA binding"/>
    <property type="evidence" value="ECO:0007669"/>
    <property type="project" value="InterPro"/>
</dbReference>
<dbReference type="InterPro" id="IPR045085">
    <property type="entry name" value="HLD_clamp_pol_III_gamma_tau"/>
</dbReference>
<dbReference type="NCBIfam" id="NF004046">
    <property type="entry name" value="PRK05563.1"/>
    <property type="match status" value="1"/>
</dbReference>
<dbReference type="FunFam" id="1.10.8.60:FF:000013">
    <property type="entry name" value="DNA polymerase III subunit gamma/tau"/>
    <property type="match status" value="1"/>
</dbReference>
<evidence type="ECO:0000256" key="7">
    <source>
        <dbReference type="ARBA" id="ARBA00022741"/>
    </source>
</evidence>
<dbReference type="InterPro" id="IPR022754">
    <property type="entry name" value="DNA_pol_III_gamma-3"/>
</dbReference>
<keyword evidence="10" id="KW-0239">DNA-directed DNA polymerase</keyword>
<dbReference type="InterPro" id="IPR008921">
    <property type="entry name" value="DNA_pol3_clamp-load_cplx_C"/>
</dbReference>
<dbReference type="GO" id="GO:0006261">
    <property type="term" value="P:DNA-templated DNA replication"/>
    <property type="evidence" value="ECO:0007669"/>
    <property type="project" value="TreeGrafter"/>
</dbReference>
<feature type="compositionally biased region" description="Polar residues" evidence="12">
    <location>
        <begin position="400"/>
        <end position="412"/>
    </location>
</feature>
<dbReference type="Gene3D" id="1.20.272.10">
    <property type="match status" value="1"/>
</dbReference>